<dbReference type="PIRSF" id="PIRSF006232">
    <property type="entry name" value="Pirin"/>
    <property type="match status" value="1"/>
</dbReference>
<organism evidence="5 6">
    <name type="scientific">Pendulispora albinea</name>
    <dbReference type="NCBI Taxonomy" id="2741071"/>
    <lineage>
        <taxon>Bacteria</taxon>
        <taxon>Pseudomonadati</taxon>
        <taxon>Myxococcota</taxon>
        <taxon>Myxococcia</taxon>
        <taxon>Myxococcales</taxon>
        <taxon>Sorangiineae</taxon>
        <taxon>Pendulisporaceae</taxon>
        <taxon>Pendulispora</taxon>
    </lineage>
</organism>
<dbReference type="SUPFAM" id="SSF51182">
    <property type="entry name" value="RmlC-like cupins"/>
    <property type="match status" value="1"/>
</dbReference>
<dbReference type="InterPro" id="IPR014710">
    <property type="entry name" value="RmlC-like_jellyroll"/>
</dbReference>
<dbReference type="CDD" id="cd02247">
    <property type="entry name" value="cupin_pirin_C"/>
    <property type="match status" value="1"/>
</dbReference>
<dbReference type="InterPro" id="IPR003829">
    <property type="entry name" value="Pirin_N_dom"/>
</dbReference>
<evidence type="ECO:0000313" key="6">
    <source>
        <dbReference type="Proteomes" id="UP001370348"/>
    </source>
</evidence>
<evidence type="ECO:0000256" key="2">
    <source>
        <dbReference type="RuleBase" id="RU003457"/>
    </source>
</evidence>
<dbReference type="CDD" id="cd02909">
    <property type="entry name" value="cupin_pirin_N"/>
    <property type="match status" value="1"/>
</dbReference>
<protein>
    <submittedName>
        <fullName evidence="5">Pirin family protein</fullName>
    </submittedName>
</protein>
<accession>A0ABZ2M7L9</accession>
<feature type="domain" description="Pirin C-terminal" evidence="4">
    <location>
        <begin position="201"/>
        <end position="302"/>
    </location>
</feature>
<evidence type="ECO:0000259" key="3">
    <source>
        <dbReference type="Pfam" id="PF02678"/>
    </source>
</evidence>
<dbReference type="InterPro" id="IPR053186">
    <property type="entry name" value="QDO-related"/>
</dbReference>
<comment type="similarity">
    <text evidence="1 2">Belongs to the pirin family.</text>
</comment>
<dbReference type="PANTHER" id="PTHR43594">
    <property type="entry name" value="QUERCETIN 2,3-DIOXYGENASE"/>
    <property type="match status" value="1"/>
</dbReference>
<evidence type="ECO:0000256" key="1">
    <source>
        <dbReference type="ARBA" id="ARBA00008416"/>
    </source>
</evidence>
<name>A0ABZ2M7L9_9BACT</name>
<dbReference type="RefSeq" id="WP_394828134.1">
    <property type="nucleotide sequence ID" value="NZ_CP089984.1"/>
</dbReference>
<keyword evidence="6" id="KW-1185">Reference proteome</keyword>
<dbReference type="InterPro" id="IPR012093">
    <property type="entry name" value="Pirin"/>
</dbReference>
<feature type="domain" description="Pirin N-terminal" evidence="3">
    <location>
        <begin position="49"/>
        <end position="147"/>
    </location>
</feature>
<dbReference type="Gene3D" id="2.60.120.10">
    <property type="entry name" value="Jelly Rolls"/>
    <property type="match status" value="2"/>
</dbReference>
<dbReference type="Proteomes" id="UP001370348">
    <property type="component" value="Chromosome"/>
</dbReference>
<proteinExistence type="inferred from homology"/>
<dbReference type="EMBL" id="CP089984">
    <property type="protein sequence ID" value="WXB18503.1"/>
    <property type="molecule type" value="Genomic_DNA"/>
</dbReference>
<sequence length="306" mass="32833">MSTETTASVTSKRARAHEVRTVESVVPSNRFHWVGNGFHVSTYFPSEKVPAERVSPFVLMDYGPAKEFAPLARGKRGVGWHPHRGFETVTLAWEGAVAHRDNAGHAGVIGPGDVQWMTAGAGIFHEEYHEEGFTRRGGKMHMMQLWVNLPKRDKMAAPGYQPIMASQIPTVPVEGGGEVRVIAGEHAGARGPAHTFTPVTMLDAQLAAGARWPVILPSGHNALAVVAEGRVRAGDALVGAGELILFANDGARLELVAEEAAHVIVLAGQPLDEPIVAYGPFVMNSVEQIEQAIHDVNTGKFGDIPE</sequence>
<evidence type="ECO:0000313" key="5">
    <source>
        <dbReference type="EMBL" id="WXB18503.1"/>
    </source>
</evidence>
<dbReference type="PANTHER" id="PTHR43594:SF1">
    <property type="entry name" value="QUERCETIN 2,3-DIOXYGENASE PA2418-RELATED"/>
    <property type="match status" value="1"/>
</dbReference>
<gene>
    <name evidence="5" type="ORF">LZC94_14835</name>
</gene>
<dbReference type="Pfam" id="PF02678">
    <property type="entry name" value="Pirin"/>
    <property type="match status" value="1"/>
</dbReference>
<dbReference type="InterPro" id="IPR008778">
    <property type="entry name" value="Pirin_C_dom"/>
</dbReference>
<dbReference type="Pfam" id="PF05726">
    <property type="entry name" value="Pirin_C"/>
    <property type="match status" value="1"/>
</dbReference>
<reference evidence="5 6" key="1">
    <citation type="submission" date="2021-12" db="EMBL/GenBank/DDBJ databases">
        <title>Discovery of the Pendulisporaceae a myxobacterial family with distinct sporulation behavior and unique specialized metabolism.</title>
        <authorList>
            <person name="Garcia R."/>
            <person name="Popoff A."/>
            <person name="Bader C.D."/>
            <person name="Loehr J."/>
            <person name="Walesch S."/>
            <person name="Walt C."/>
            <person name="Boldt J."/>
            <person name="Bunk B."/>
            <person name="Haeckl F.J.F.P.J."/>
            <person name="Gunesch A.P."/>
            <person name="Birkelbach J."/>
            <person name="Nuebel U."/>
            <person name="Pietschmann T."/>
            <person name="Bach T."/>
            <person name="Mueller R."/>
        </authorList>
    </citation>
    <scope>NUCLEOTIDE SEQUENCE [LARGE SCALE GENOMIC DNA]</scope>
    <source>
        <strain evidence="5 6">MSr11954</strain>
    </source>
</reference>
<dbReference type="InterPro" id="IPR011051">
    <property type="entry name" value="RmlC_Cupin_sf"/>
</dbReference>
<evidence type="ECO:0000259" key="4">
    <source>
        <dbReference type="Pfam" id="PF05726"/>
    </source>
</evidence>